<dbReference type="AlphaFoldDB" id="A0A3S2VSK2"/>
<feature type="chain" id="PRO_5018677581" description="PEP-CTERM sorting domain-containing protein" evidence="2">
    <location>
        <begin position="22"/>
        <end position="237"/>
    </location>
</feature>
<evidence type="ECO:0000256" key="1">
    <source>
        <dbReference type="SAM" id="Phobius"/>
    </source>
</evidence>
<reference evidence="4" key="1">
    <citation type="submission" date="2019-01" db="EMBL/GenBank/DDBJ databases">
        <title>Gri0909 isolated from a small marine red alga.</title>
        <authorList>
            <person name="Kim J."/>
            <person name="Jeong S.E."/>
            <person name="Jeon C.O."/>
        </authorList>
    </citation>
    <scope>NUCLEOTIDE SEQUENCE [LARGE SCALE GENOMIC DNA]</scope>
    <source>
        <strain evidence="4">Gri0909</strain>
    </source>
</reference>
<feature type="transmembrane region" description="Helical" evidence="1">
    <location>
        <begin position="209"/>
        <end position="228"/>
    </location>
</feature>
<accession>A0A3S2VSK2</accession>
<keyword evidence="4" id="KW-1185">Reference proteome</keyword>
<evidence type="ECO:0000313" key="4">
    <source>
        <dbReference type="Proteomes" id="UP000287447"/>
    </source>
</evidence>
<name>A0A3S2VSK2_9PROT</name>
<gene>
    <name evidence="3" type="ORF">EOI86_06035</name>
</gene>
<proteinExistence type="predicted"/>
<keyword evidence="2" id="KW-0732">Signal</keyword>
<dbReference type="Proteomes" id="UP000287447">
    <property type="component" value="Unassembled WGS sequence"/>
</dbReference>
<comment type="caution">
    <text evidence="3">The sequence shown here is derived from an EMBL/GenBank/DDBJ whole genome shotgun (WGS) entry which is preliminary data.</text>
</comment>
<protein>
    <recommendedName>
        <fullName evidence="5">PEP-CTERM sorting domain-containing protein</fullName>
    </recommendedName>
</protein>
<organism evidence="3 4">
    <name type="scientific">Hwanghaeella grinnelliae</name>
    <dbReference type="NCBI Taxonomy" id="2500179"/>
    <lineage>
        <taxon>Bacteria</taxon>
        <taxon>Pseudomonadati</taxon>
        <taxon>Pseudomonadota</taxon>
        <taxon>Alphaproteobacteria</taxon>
        <taxon>Rhodospirillales</taxon>
        <taxon>Rhodospirillaceae</taxon>
        <taxon>Hwanghaeella</taxon>
    </lineage>
</organism>
<dbReference type="RefSeq" id="WP_127764196.1">
    <property type="nucleotide sequence ID" value="NZ_SADE01000001.1"/>
</dbReference>
<sequence>MLRFLITVLGLLVTMAGPAFATTYKIELTGSLRAAQNPLPQFFTVGDPFRLSARFDTNSENRVFLPEFGQDRASYTLTELQFVTTAYSATATGGSFSISNNPLFKDEAIGEKVPRDFFQVFVSSDDFTGPALDNFLLHQISANIFTDPSTFDDPSISQNFDLSGTDLLTHEGLFDQTTRSTSNLAFRDSTSSNSPVAAFTIDRVTVTAVPLPASLLLLGSAIMGVGLVRWKSGHPRS</sequence>
<evidence type="ECO:0008006" key="5">
    <source>
        <dbReference type="Google" id="ProtNLM"/>
    </source>
</evidence>
<keyword evidence="1" id="KW-0472">Membrane</keyword>
<evidence type="ECO:0000313" key="3">
    <source>
        <dbReference type="EMBL" id="RVU38825.1"/>
    </source>
</evidence>
<feature type="signal peptide" evidence="2">
    <location>
        <begin position="1"/>
        <end position="21"/>
    </location>
</feature>
<evidence type="ECO:0000256" key="2">
    <source>
        <dbReference type="SAM" id="SignalP"/>
    </source>
</evidence>
<dbReference type="EMBL" id="SADE01000001">
    <property type="protein sequence ID" value="RVU38825.1"/>
    <property type="molecule type" value="Genomic_DNA"/>
</dbReference>
<keyword evidence="1" id="KW-1133">Transmembrane helix</keyword>
<keyword evidence="1" id="KW-0812">Transmembrane</keyword>